<sequence>MERTSDESKGDDIVGNGDMRSRSEETFEYTRTSRRNSKDVLIDEVVSPTFIVVGMDY</sequence>
<dbReference type="EMBL" id="JAPEIS010000002">
    <property type="protein sequence ID" value="KAJ8068772.1"/>
    <property type="molecule type" value="Genomic_DNA"/>
</dbReference>
<gene>
    <name evidence="2" type="ORF">OCU04_002468</name>
</gene>
<comment type="caution">
    <text evidence="2">The sequence shown here is derived from an EMBL/GenBank/DDBJ whole genome shotgun (WGS) entry which is preliminary data.</text>
</comment>
<evidence type="ECO:0000313" key="2">
    <source>
        <dbReference type="EMBL" id="KAJ8068772.1"/>
    </source>
</evidence>
<keyword evidence="3" id="KW-1185">Reference proteome</keyword>
<dbReference type="AlphaFoldDB" id="A0A9X0ATN7"/>
<feature type="region of interest" description="Disordered" evidence="1">
    <location>
        <begin position="1"/>
        <end position="35"/>
    </location>
</feature>
<protein>
    <submittedName>
        <fullName evidence="2">Uncharacterized protein</fullName>
    </submittedName>
</protein>
<organism evidence="2 3">
    <name type="scientific">Sclerotinia nivalis</name>
    <dbReference type="NCBI Taxonomy" id="352851"/>
    <lineage>
        <taxon>Eukaryota</taxon>
        <taxon>Fungi</taxon>
        <taxon>Dikarya</taxon>
        <taxon>Ascomycota</taxon>
        <taxon>Pezizomycotina</taxon>
        <taxon>Leotiomycetes</taxon>
        <taxon>Helotiales</taxon>
        <taxon>Sclerotiniaceae</taxon>
        <taxon>Sclerotinia</taxon>
    </lineage>
</organism>
<evidence type="ECO:0000313" key="3">
    <source>
        <dbReference type="Proteomes" id="UP001152300"/>
    </source>
</evidence>
<accession>A0A9X0ATN7</accession>
<dbReference type="Proteomes" id="UP001152300">
    <property type="component" value="Unassembled WGS sequence"/>
</dbReference>
<proteinExistence type="predicted"/>
<name>A0A9X0ATN7_9HELO</name>
<feature type="compositionally biased region" description="Basic and acidic residues" evidence="1">
    <location>
        <begin position="1"/>
        <end position="12"/>
    </location>
</feature>
<reference evidence="2" key="1">
    <citation type="submission" date="2022-11" db="EMBL/GenBank/DDBJ databases">
        <title>Genome Resource of Sclerotinia nivalis Strain SnTB1, a Plant Pathogen Isolated from American Ginseng.</title>
        <authorList>
            <person name="Fan S."/>
        </authorList>
    </citation>
    <scope>NUCLEOTIDE SEQUENCE</scope>
    <source>
        <strain evidence="2">SnTB1</strain>
    </source>
</reference>
<evidence type="ECO:0000256" key="1">
    <source>
        <dbReference type="SAM" id="MobiDB-lite"/>
    </source>
</evidence>